<organism evidence="2 3">
    <name type="scientific">Variovorax paradoxus B4</name>
    <dbReference type="NCBI Taxonomy" id="1246301"/>
    <lineage>
        <taxon>Bacteria</taxon>
        <taxon>Pseudomonadati</taxon>
        <taxon>Pseudomonadota</taxon>
        <taxon>Betaproteobacteria</taxon>
        <taxon>Burkholderiales</taxon>
        <taxon>Comamonadaceae</taxon>
        <taxon>Variovorax</taxon>
    </lineage>
</organism>
<proteinExistence type="predicted"/>
<evidence type="ECO:0000313" key="3">
    <source>
        <dbReference type="Proteomes" id="UP000016223"/>
    </source>
</evidence>
<evidence type="ECO:0000313" key="2">
    <source>
        <dbReference type="EMBL" id="AGU50355.1"/>
    </source>
</evidence>
<reference evidence="2 3" key="1">
    <citation type="submission" date="2012-10" db="EMBL/GenBank/DDBJ databases">
        <title>Genome sequence of Variovorax paradoxus B4.</title>
        <authorList>
            <person name="Schuldes J."/>
            <person name="Brandt U."/>
            <person name="Hiessl S."/>
            <person name="Wuebbeler J.H."/>
            <person name="Thuermer A."/>
            <person name="Steinbuechel A."/>
            <person name="Daniel R."/>
        </authorList>
    </citation>
    <scope>NUCLEOTIDE SEQUENCE [LARGE SCALE GENOMIC DNA]</scope>
    <source>
        <strain evidence="2 3">B4</strain>
    </source>
</reference>
<accession>T1XDY0</accession>
<dbReference type="HOGENOM" id="CLU_1727503_0_0_4"/>
<keyword evidence="1" id="KW-0472">Membrane</keyword>
<sequence>MTHGELVSQVRYGYWFNHLCERLYGRIDLCLNFVQLVGGSAVAVATMQSVPSVATIAGVLLAAAAAVSLLMHPAVKAERHLRAKCGYLDLEARSWDVESAVLMRELTELRKGAPAGWDVLAVPAFNATVRAIGSDATIPETGLQKFARALA</sequence>
<keyword evidence="1" id="KW-1133">Transmembrane helix</keyword>
<dbReference type="Proteomes" id="UP000016223">
    <property type="component" value="Chromosome 1"/>
</dbReference>
<evidence type="ECO:0000256" key="1">
    <source>
        <dbReference type="SAM" id="Phobius"/>
    </source>
</evidence>
<dbReference type="AlphaFoldDB" id="T1XDY0"/>
<evidence type="ECO:0008006" key="4">
    <source>
        <dbReference type="Google" id="ProtNLM"/>
    </source>
</evidence>
<protein>
    <recommendedName>
        <fullName evidence="4">SMODS and SLOG-associating 2TM effector domain-containing protein</fullName>
    </recommendedName>
</protein>
<keyword evidence="1" id="KW-0812">Transmembrane</keyword>
<gene>
    <name evidence="2" type="ORF">VAPA_1c32690</name>
</gene>
<dbReference type="KEGG" id="vpd:VAPA_1c32690"/>
<feature type="transmembrane region" description="Helical" evidence="1">
    <location>
        <begin position="53"/>
        <end position="72"/>
    </location>
</feature>
<dbReference type="PATRIC" id="fig|1246301.3.peg.3306"/>
<name>T1XDY0_VARPD</name>
<dbReference type="EMBL" id="CP003911">
    <property type="protein sequence ID" value="AGU50355.1"/>
    <property type="molecule type" value="Genomic_DNA"/>
</dbReference>